<dbReference type="AlphaFoldDB" id="A0AAN9YDB3"/>
<dbReference type="Proteomes" id="UP001320245">
    <property type="component" value="Unassembled WGS sequence"/>
</dbReference>
<protein>
    <recommendedName>
        <fullName evidence="1">DUF7053 domain-containing protein</fullName>
    </recommendedName>
</protein>
<dbReference type="EMBL" id="JAJSPL020000043">
    <property type="protein sequence ID" value="KAK7734261.1"/>
    <property type="molecule type" value="Genomic_DNA"/>
</dbReference>
<evidence type="ECO:0000313" key="3">
    <source>
        <dbReference type="Proteomes" id="UP001320245"/>
    </source>
</evidence>
<keyword evidence="3" id="KW-1185">Reference proteome</keyword>
<organism evidence="2 3">
    <name type="scientific">Cytospora paraplurivora</name>
    <dbReference type="NCBI Taxonomy" id="2898453"/>
    <lineage>
        <taxon>Eukaryota</taxon>
        <taxon>Fungi</taxon>
        <taxon>Dikarya</taxon>
        <taxon>Ascomycota</taxon>
        <taxon>Pezizomycotina</taxon>
        <taxon>Sordariomycetes</taxon>
        <taxon>Sordariomycetidae</taxon>
        <taxon>Diaporthales</taxon>
        <taxon>Cytosporaceae</taxon>
        <taxon>Cytospora</taxon>
    </lineage>
</organism>
<proteinExistence type="predicted"/>
<dbReference type="InterPro" id="IPR055481">
    <property type="entry name" value="DUF7053"/>
</dbReference>
<dbReference type="PANTHER" id="PTHR38117:SF1">
    <property type="entry name" value="DUF3074 DOMAIN-CONTAINING PROTEIN"/>
    <property type="match status" value="1"/>
</dbReference>
<dbReference type="PANTHER" id="PTHR38117">
    <property type="entry name" value="NACHT AND WD40 DOMAIN PROTEIN"/>
    <property type="match status" value="1"/>
</dbReference>
<gene>
    <name evidence="2" type="ORF">SLS53_007910</name>
</gene>
<evidence type="ECO:0000313" key="2">
    <source>
        <dbReference type="EMBL" id="KAK7734261.1"/>
    </source>
</evidence>
<name>A0AAN9YDB3_9PEZI</name>
<sequence>MRSQYHLTVRVPLPRDLPPEAVVSALQSYTAIIQNQAFVTHYEQTDVDTASVEADPFFRADGTGTASYKVYERVTFIPGVGKEINFPTVFQRFENGIRTRAIAPAGVTIYSQHVVSRIAADDGNVGEGTGDEGARWLGGDRALQSKTAKLSSKEIVDEVGGAEAGEYELVETLSLECNTMLMPFVKSSMEEAHRDICKKVIASCRIACIAIGVA</sequence>
<feature type="domain" description="DUF7053" evidence="1">
    <location>
        <begin position="3"/>
        <end position="203"/>
    </location>
</feature>
<reference evidence="2 3" key="1">
    <citation type="journal article" date="2023" name="PLoS ONE">
        <title>Cytospora paraplurivora sp. nov. isolated from orchards with fruit tree decline syndrome in Ontario, Canada.</title>
        <authorList>
            <person name="Ilyukhin E."/>
            <person name="Nguyen H.D.T."/>
            <person name="Castle A.J."/>
            <person name="Ellouze W."/>
        </authorList>
    </citation>
    <scope>NUCLEOTIDE SEQUENCE [LARGE SCALE GENOMIC DNA]</scope>
    <source>
        <strain evidence="2 3">FDS-564</strain>
    </source>
</reference>
<accession>A0AAN9YDB3</accession>
<dbReference type="Pfam" id="PF23155">
    <property type="entry name" value="DUF7053"/>
    <property type="match status" value="1"/>
</dbReference>
<comment type="caution">
    <text evidence="2">The sequence shown here is derived from an EMBL/GenBank/DDBJ whole genome shotgun (WGS) entry which is preliminary data.</text>
</comment>
<evidence type="ECO:0000259" key="1">
    <source>
        <dbReference type="Pfam" id="PF23155"/>
    </source>
</evidence>